<name>A0ABV3TCK1_9GAMM</name>
<keyword evidence="2" id="KW-1185">Reference proteome</keyword>
<dbReference type="Proteomes" id="UP001556709">
    <property type="component" value="Unassembled WGS sequence"/>
</dbReference>
<dbReference type="RefSeq" id="WP_367991072.1">
    <property type="nucleotide sequence ID" value="NZ_JBAKFM010000002.1"/>
</dbReference>
<sequence length="260" mass="26735">MRKKPRLIRHEGMSAFPRISPAVARNSEYAAFIEGLTRLALSIRNSPRLNTVGQEHVQIRKTMNSRKANRVAVIASALALSTASTSAFAGSDTAAASVQIVKGIAVTAEQDLQFGAILNGLQNGTDEITLQADGSFTGSGTDLSSVNDSVDGTQLVQAATFSVESEDAQSKSGQTITVDVSQDFSENGNGGTAPSLTALQVSYGPNGSVSGSGTTVDITSADIPANATSNLQVGATLEVSAGTTAGTYDDAEITVTSNFQ</sequence>
<proteinExistence type="predicted"/>
<comment type="caution">
    <text evidence="1">The sequence shown here is derived from an EMBL/GenBank/DDBJ whole genome shotgun (WGS) entry which is preliminary data.</text>
</comment>
<evidence type="ECO:0000313" key="2">
    <source>
        <dbReference type="Proteomes" id="UP001556709"/>
    </source>
</evidence>
<dbReference type="InterPro" id="IPR025514">
    <property type="entry name" value="DUF4402"/>
</dbReference>
<reference evidence="1 2" key="1">
    <citation type="submission" date="2024-02" db="EMBL/GenBank/DDBJ databases">
        <title>New especies of Spiribacter isolated from saline water.</title>
        <authorList>
            <person name="Leon M.J."/>
            <person name="De La Haba R."/>
            <person name="Sanchez-Porro C."/>
            <person name="Ventosa A."/>
        </authorList>
    </citation>
    <scope>NUCLEOTIDE SEQUENCE [LARGE SCALE GENOMIC DNA]</scope>
    <source>
        <strain evidence="2">ag22IC6-390</strain>
    </source>
</reference>
<gene>
    <name evidence="1" type="ORF">V6X73_06425</name>
</gene>
<accession>A0ABV3TCK1</accession>
<dbReference type="EMBL" id="JBAKFM010000002">
    <property type="protein sequence ID" value="MEX0469357.1"/>
    <property type="molecule type" value="Genomic_DNA"/>
</dbReference>
<protein>
    <submittedName>
        <fullName evidence="1">DUF4402 domain-containing protein</fullName>
    </submittedName>
</protein>
<evidence type="ECO:0000313" key="1">
    <source>
        <dbReference type="EMBL" id="MEX0469357.1"/>
    </source>
</evidence>
<dbReference type="Pfam" id="PF14352">
    <property type="entry name" value="DUF4402"/>
    <property type="match status" value="1"/>
</dbReference>
<organism evidence="1 2">
    <name type="scientific">Spiribacter pallidus</name>
    <dbReference type="NCBI Taxonomy" id="1987936"/>
    <lineage>
        <taxon>Bacteria</taxon>
        <taxon>Pseudomonadati</taxon>
        <taxon>Pseudomonadota</taxon>
        <taxon>Gammaproteobacteria</taxon>
        <taxon>Chromatiales</taxon>
        <taxon>Ectothiorhodospiraceae</taxon>
        <taxon>Spiribacter</taxon>
    </lineage>
</organism>